<dbReference type="AlphaFoldDB" id="G5SMS1"/>
<reference evidence="1 2" key="1">
    <citation type="submission" date="2011-03" db="EMBL/GenBank/DDBJ databases">
        <authorList>
            <person name="Weinstock G."/>
            <person name="Sodergren E."/>
            <person name="Clifton S."/>
            <person name="Fulton L."/>
            <person name="Fulton B."/>
            <person name="Courtney L."/>
            <person name="Fronick C."/>
            <person name="Harrison M."/>
            <person name="Strong C."/>
            <person name="Farmer C."/>
            <person name="Delahaunty K."/>
            <person name="Markovic C."/>
            <person name="Hall O."/>
            <person name="Minx P."/>
            <person name="Tomlinson C."/>
            <person name="Mitreva M."/>
            <person name="Hou S."/>
            <person name="Chen J."/>
            <person name="Wollam A."/>
            <person name="Pepin K.H."/>
            <person name="Johnson M."/>
            <person name="Bhonagiri V."/>
            <person name="Zhang X."/>
            <person name="Suruliraj S."/>
            <person name="Warren W."/>
            <person name="Chinwalla A."/>
            <person name="Mardis E.R."/>
            <person name="Wilson R.K."/>
        </authorList>
    </citation>
    <scope>NUCLEOTIDE SEQUENCE [LARGE SCALE GENOMIC DNA]</scope>
    <source>
        <strain evidence="1 2">YIT 11840</strain>
    </source>
</reference>
<comment type="caution">
    <text evidence="1">The sequence shown here is derived from an EMBL/GenBank/DDBJ whole genome shotgun (WGS) entry which is preliminary data.</text>
</comment>
<keyword evidence="2" id="KW-1185">Reference proteome</keyword>
<dbReference type="EMBL" id="AFFY01000008">
    <property type="protein sequence ID" value="EHH01438.1"/>
    <property type="molecule type" value="Genomic_DNA"/>
</dbReference>
<evidence type="ECO:0000313" key="2">
    <source>
        <dbReference type="Proteomes" id="UP000003598"/>
    </source>
</evidence>
<organism evidence="1 2">
    <name type="scientific">Paraprevotella clara YIT 11840</name>
    <dbReference type="NCBI Taxonomy" id="762968"/>
    <lineage>
        <taxon>Bacteria</taxon>
        <taxon>Pseudomonadati</taxon>
        <taxon>Bacteroidota</taxon>
        <taxon>Bacteroidia</taxon>
        <taxon>Bacteroidales</taxon>
        <taxon>Prevotellaceae</taxon>
        <taxon>Paraprevotella</taxon>
    </lineage>
</organism>
<proteinExistence type="predicted"/>
<name>G5SMS1_9BACT</name>
<sequence length="42" mass="4768">MTNPVKSRFCGIFYFSSRTSERHEKAPFGQSAVTKSLLKTDD</sequence>
<dbReference type="Proteomes" id="UP000003598">
    <property type="component" value="Unassembled WGS sequence"/>
</dbReference>
<evidence type="ECO:0000313" key="1">
    <source>
        <dbReference type="EMBL" id="EHH01438.1"/>
    </source>
</evidence>
<gene>
    <name evidence="1" type="ORF">HMPREF9441_00647</name>
</gene>
<dbReference type="HOGENOM" id="CLU_3255212_0_0_10"/>
<protein>
    <submittedName>
        <fullName evidence="1">Uncharacterized protein</fullName>
    </submittedName>
</protein>
<accession>G5SMS1</accession>